<evidence type="ECO:0000313" key="3">
    <source>
        <dbReference type="Proteomes" id="UP000520814"/>
    </source>
</evidence>
<dbReference type="EMBL" id="JACHGW010000003">
    <property type="protein sequence ID" value="MBB6051695.1"/>
    <property type="molecule type" value="Genomic_DNA"/>
</dbReference>
<keyword evidence="3" id="KW-1185">Reference proteome</keyword>
<protein>
    <submittedName>
        <fullName evidence="2">Uncharacterized protein</fullName>
    </submittedName>
</protein>
<feature type="chain" id="PRO_5030825982" evidence="1">
    <location>
        <begin position="26"/>
        <end position="190"/>
    </location>
</feature>
<dbReference type="RefSeq" id="WP_184199200.1">
    <property type="nucleotide sequence ID" value="NZ_JACHGW010000003.1"/>
</dbReference>
<comment type="caution">
    <text evidence="2">The sequence shown here is derived from an EMBL/GenBank/DDBJ whole genome shotgun (WGS) entry which is preliminary data.</text>
</comment>
<evidence type="ECO:0000256" key="1">
    <source>
        <dbReference type="SAM" id="SignalP"/>
    </source>
</evidence>
<reference evidence="2 3" key="1">
    <citation type="submission" date="2020-08" db="EMBL/GenBank/DDBJ databases">
        <title>Genomic Encyclopedia of Type Strains, Phase IV (KMG-IV): sequencing the most valuable type-strain genomes for metagenomic binning, comparative biology and taxonomic classification.</title>
        <authorList>
            <person name="Goeker M."/>
        </authorList>
    </citation>
    <scope>NUCLEOTIDE SEQUENCE [LARGE SCALE GENOMIC DNA]</scope>
    <source>
        <strain evidence="2 3">DSM 23562</strain>
    </source>
</reference>
<keyword evidence="1" id="KW-0732">Signal</keyword>
<feature type="signal peptide" evidence="1">
    <location>
        <begin position="1"/>
        <end position="25"/>
    </location>
</feature>
<sequence>MTKLPPLPVVLPFVALCLVPSLLHAMPARSHQAPARSIWQLKTQAQVTVVPLAGTSALRLAPPSGGSTAYTVESPAELRLKLTGGNARTGSSLLSTALSVPPKKPGPSACLRLRLRATQPHAVPVTLQSAGKVFWSTEVLATPTSQEVCLPVSLASVKTDQVIVALQLGAHHGELTVGEVHLEPAPNGGE</sequence>
<organism evidence="2 3">
    <name type="scientific">Armatimonas rosea</name>
    <dbReference type="NCBI Taxonomy" id="685828"/>
    <lineage>
        <taxon>Bacteria</taxon>
        <taxon>Bacillati</taxon>
        <taxon>Armatimonadota</taxon>
        <taxon>Armatimonadia</taxon>
        <taxon>Armatimonadales</taxon>
        <taxon>Armatimonadaceae</taxon>
        <taxon>Armatimonas</taxon>
    </lineage>
</organism>
<name>A0A7W9SRW0_ARMRO</name>
<gene>
    <name evidence="2" type="ORF">HNQ39_003505</name>
</gene>
<accession>A0A7W9SRW0</accession>
<evidence type="ECO:0000313" key="2">
    <source>
        <dbReference type="EMBL" id="MBB6051695.1"/>
    </source>
</evidence>
<proteinExistence type="predicted"/>
<dbReference type="AlphaFoldDB" id="A0A7W9SRW0"/>
<dbReference type="Proteomes" id="UP000520814">
    <property type="component" value="Unassembled WGS sequence"/>
</dbReference>